<evidence type="ECO:0000259" key="9">
    <source>
        <dbReference type="Pfam" id="PF00464"/>
    </source>
</evidence>
<dbReference type="Gene3D" id="3.90.1150.10">
    <property type="entry name" value="Aspartate Aminotransferase, domain 1"/>
    <property type="match status" value="1"/>
</dbReference>
<evidence type="ECO:0000256" key="4">
    <source>
        <dbReference type="ARBA" id="ARBA00022563"/>
    </source>
</evidence>
<keyword evidence="5 8" id="KW-0028">Amino-acid biosynthesis</keyword>
<name>A0ABQ2R566_9GAMM</name>
<keyword evidence="6 8" id="KW-0808">Transferase</keyword>
<keyword evidence="4 8" id="KW-0554">One-carbon metabolism</keyword>
<evidence type="ECO:0000256" key="6">
    <source>
        <dbReference type="ARBA" id="ARBA00022679"/>
    </source>
</evidence>
<dbReference type="PROSITE" id="PS00096">
    <property type="entry name" value="SHMT"/>
    <property type="match status" value="1"/>
</dbReference>
<dbReference type="InterPro" id="IPR001085">
    <property type="entry name" value="Ser_HO-MeTrfase"/>
</dbReference>
<evidence type="ECO:0000256" key="5">
    <source>
        <dbReference type="ARBA" id="ARBA00022605"/>
    </source>
</evidence>
<keyword evidence="3 8" id="KW-0963">Cytoplasm</keyword>
<evidence type="ECO:0000256" key="3">
    <source>
        <dbReference type="ARBA" id="ARBA00022490"/>
    </source>
</evidence>
<dbReference type="PANTHER" id="PTHR11680">
    <property type="entry name" value="SERINE HYDROXYMETHYLTRANSFERASE"/>
    <property type="match status" value="1"/>
</dbReference>
<comment type="function">
    <text evidence="8">Catalyzes the reversible interconversion of serine and glycine with tetrahydrofolate (THF) serving as the one-carbon carrier. This reaction serves as the major source of one-carbon groups required for the biosynthesis of purines, thymidylate, methionine, and other important biomolecules. Also exhibits THF-independent aldolase activity toward beta-hydroxyamino acids, producing glycine and aldehydes, via a retro-aldol mechanism.</text>
</comment>
<comment type="caution">
    <text evidence="10">The sequence shown here is derived from an EMBL/GenBank/DDBJ whole genome shotgun (WGS) entry which is preliminary data.</text>
</comment>
<feature type="domain" description="Serine hydroxymethyltransferase-like" evidence="9">
    <location>
        <begin position="9"/>
        <end position="386"/>
    </location>
</feature>
<comment type="cofactor">
    <cofactor evidence="1 8">
        <name>pyridoxal 5'-phosphate</name>
        <dbReference type="ChEBI" id="CHEBI:597326"/>
    </cofactor>
</comment>
<dbReference type="RefSeq" id="WP_160053667.1">
    <property type="nucleotide sequence ID" value="NZ_BMQX01000007.1"/>
</dbReference>
<dbReference type="InterPro" id="IPR015421">
    <property type="entry name" value="PyrdxlP-dep_Trfase_major"/>
</dbReference>
<dbReference type="HAMAP" id="MF_00051">
    <property type="entry name" value="SHMT"/>
    <property type="match status" value="1"/>
</dbReference>
<evidence type="ECO:0000256" key="2">
    <source>
        <dbReference type="ARBA" id="ARBA00006376"/>
    </source>
</evidence>
<feature type="binding site" evidence="8">
    <location>
        <begin position="355"/>
        <end position="357"/>
    </location>
    <ligand>
        <name>(6S)-5,6,7,8-tetrahydrofolate</name>
        <dbReference type="ChEBI" id="CHEBI:57453"/>
    </ligand>
</feature>
<dbReference type="Gene3D" id="3.40.640.10">
    <property type="entry name" value="Type I PLP-dependent aspartate aminotransferase-like (Major domain)"/>
    <property type="match status" value="1"/>
</dbReference>
<dbReference type="Pfam" id="PF00464">
    <property type="entry name" value="SHMT"/>
    <property type="match status" value="1"/>
</dbReference>
<keyword evidence="11" id="KW-1185">Reference proteome</keyword>
<evidence type="ECO:0000256" key="7">
    <source>
        <dbReference type="ARBA" id="ARBA00022898"/>
    </source>
</evidence>
<dbReference type="EMBL" id="BMQX01000007">
    <property type="protein sequence ID" value="GGQ14295.1"/>
    <property type="molecule type" value="Genomic_DNA"/>
</dbReference>
<sequence length="417" mass="45115">MLKKAMNIADYDPELFKAIEDETCRQEEHIELIASENYTSPRVMEAQGSQLTNKYAEGYPGKRYYGGCEYVDVVETLAIERAKELFGATYANVQPHSGSQANSAVFMALLQPGDTVLGMNLAHGGHLTHGSPVNFSGKLYNIIPYGIDESGKIDYDEMERLAVEHKPKMMIGGFSAYSGIVDWAKMREIADKIGAYLFVDMAHVAGLIAAGVYPTPVPHAHVVTSTTHKTLAGPRGGIIISAADDEDLYKKLNSAVFPGGQGGPLMHVIAGKAVAFKEALEPEFKVYQQQVVKNAKAMVEVFLARGYKIVSGGTENHLMLVDLIGRDLTGKEADAALGSANITVNKNSVPNDPRSPFVTSGVRIGTPAITRRGFKEAEAKELTTWICDILDDASNTAVIERVKGQVLALCAKFPVYG</sequence>
<comment type="pathway">
    <text evidence="8">One-carbon metabolism; tetrahydrofolate interconversion.</text>
</comment>
<feature type="binding site" evidence="8">
    <location>
        <position position="121"/>
    </location>
    <ligand>
        <name>(6S)-5,6,7,8-tetrahydrofolate</name>
        <dbReference type="ChEBI" id="CHEBI:57453"/>
    </ligand>
</feature>
<evidence type="ECO:0000313" key="11">
    <source>
        <dbReference type="Proteomes" id="UP000619118"/>
    </source>
</evidence>
<keyword evidence="7 8" id="KW-0663">Pyridoxal phosphate</keyword>
<dbReference type="InterPro" id="IPR015422">
    <property type="entry name" value="PyrdxlP-dep_Trfase_small"/>
</dbReference>
<dbReference type="InterPro" id="IPR049943">
    <property type="entry name" value="Ser_HO-MeTrfase-like"/>
</dbReference>
<evidence type="ECO:0000313" key="10">
    <source>
        <dbReference type="EMBL" id="GGQ14295.1"/>
    </source>
</evidence>
<dbReference type="Proteomes" id="UP000619118">
    <property type="component" value="Unassembled WGS sequence"/>
</dbReference>
<dbReference type="CDD" id="cd00378">
    <property type="entry name" value="SHMT"/>
    <property type="match status" value="1"/>
</dbReference>
<comment type="catalytic activity">
    <reaction evidence="8">
        <text>(6R)-5,10-methylene-5,6,7,8-tetrahydrofolate + glycine + H2O = (6S)-5,6,7,8-tetrahydrofolate + L-serine</text>
        <dbReference type="Rhea" id="RHEA:15481"/>
        <dbReference type="ChEBI" id="CHEBI:15377"/>
        <dbReference type="ChEBI" id="CHEBI:15636"/>
        <dbReference type="ChEBI" id="CHEBI:33384"/>
        <dbReference type="ChEBI" id="CHEBI:57305"/>
        <dbReference type="ChEBI" id="CHEBI:57453"/>
        <dbReference type="EC" id="2.1.2.1"/>
    </reaction>
</comment>
<dbReference type="InterPro" id="IPR015424">
    <property type="entry name" value="PyrdxlP-dep_Trfase"/>
</dbReference>
<comment type="pathway">
    <text evidence="8">Amino-acid biosynthesis; glycine biosynthesis; glycine from L-serine: step 1/1.</text>
</comment>
<feature type="site" description="Plays an important role in substrate specificity" evidence="8">
    <location>
        <position position="228"/>
    </location>
</feature>
<accession>A0ABQ2R566</accession>
<feature type="binding site" evidence="8">
    <location>
        <position position="246"/>
    </location>
    <ligand>
        <name>(6S)-5,6,7,8-tetrahydrofolate</name>
        <dbReference type="ChEBI" id="CHEBI:57453"/>
    </ligand>
</feature>
<dbReference type="PIRSF" id="PIRSF000412">
    <property type="entry name" value="SHMT"/>
    <property type="match status" value="1"/>
</dbReference>
<dbReference type="NCBIfam" id="NF000586">
    <property type="entry name" value="PRK00011.1"/>
    <property type="match status" value="1"/>
</dbReference>
<dbReference type="InterPro" id="IPR019798">
    <property type="entry name" value="Ser_HO-MeTrfase_PLP_BS"/>
</dbReference>
<dbReference type="InterPro" id="IPR039429">
    <property type="entry name" value="SHMT-like_dom"/>
</dbReference>
<proteinExistence type="inferred from homology"/>
<dbReference type="PANTHER" id="PTHR11680:SF50">
    <property type="entry name" value="SERINE HYDROXYMETHYLTRANSFERASE"/>
    <property type="match status" value="1"/>
</dbReference>
<dbReference type="SUPFAM" id="SSF53383">
    <property type="entry name" value="PLP-dependent transferases"/>
    <property type="match status" value="1"/>
</dbReference>
<evidence type="ECO:0000256" key="1">
    <source>
        <dbReference type="ARBA" id="ARBA00001933"/>
    </source>
</evidence>
<protein>
    <recommendedName>
        <fullName evidence="8">Serine hydroxymethyltransferase</fullName>
        <shortName evidence="8">SHMT</shortName>
        <shortName evidence="8">Serine methylase</shortName>
        <ecNumber evidence="8">2.1.2.1</ecNumber>
    </recommendedName>
</protein>
<feature type="binding site" evidence="8">
    <location>
        <begin position="125"/>
        <end position="127"/>
    </location>
    <ligand>
        <name>(6S)-5,6,7,8-tetrahydrofolate</name>
        <dbReference type="ChEBI" id="CHEBI:57453"/>
    </ligand>
</feature>
<comment type="subunit">
    <text evidence="8">Homodimer.</text>
</comment>
<reference evidence="11" key="1">
    <citation type="journal article" date="2019" name="Int. J. Syst. Evol. Microbiol.">
        <title>The Global Catalogue of Microorganisms (GCM) 10K type strain sequencing project: providing services to taxonomists for standard genome sequencing and annotation.</title>
        <authorList>
            <consortium name="The Broad Institute Genomics Platform"/>
            <consortium name="The Broad Institute Genome Sequencing Center for Infectious Disease"/>
            <person name="Wu L."/>
            <person name="Ma J."/>
        </authorList>
    </citation>
    <scope>NUCLEOTIDE SEQUENCE [LARGE SCALE GENOMIC DNA]</scope>
    <source>
        <strain evidence="11">JCM 32306</strain>
    </source>
</reference>
<evidence type="ECO:0000256" key="8">
    <source>
        <dbReference type="HAMAP-Rule" id="MF_00051"/>
    </source>
</evidence>
<comment type="subcellular location">
    <subcellularLocation>
        <location evidence="8">Cytoplasm</location>
    </subcellularLocation>
</comment>
<dbReference type="EC" id="2.1.2.1" evidence="8"/>
<feature type="modified residue" description="N6-(pyridoxal phosphate)lysine" evidence="8">
    <location>
        <position position="229"/>
    </location>
</feature>
<organism evidence="10 11">
    <name type="scientific">Shewanella litoralis</name>
    <dbReference type="NCBI Taxonomy" id="2282700"/>
    <lineage>
        <taxon>Bacteria</taxon>
        <taxon>Pseudomonadati</taxon>
        <taxon>Pseudomonadota</taxon>
        <taxon>Gammaproteobacteria</taxon>
        <taxon>Alteromonadales</taxon>
        <taxon>Shewanellaceae</taxon>
        <taxon>Shewanella</taxon>
    </lineage>
</organism>
<comment type="similarity">
    <text evidence="2 8">Belongs to the SHMT family.</text>
</comment>
<gene>
    <name evidence="8 10" type="primary">glyA</name>
    <name evidence="10" type="ORF">GCM10009411_13690</name>
</gene>